<feature type="region of interest" description="Disordered" evidence="1">
    <location>
        <begin position="622"/>
        <end position="648"/>
    </location>
</feature>
<evidence type="ECO:0000256" key="1">
    <source>
        <dbReference type="SAM" id="MobiDB-lite"/>
    </source>
</evidence>
<accession>A0A2A2F2G6</accession>
<name>A0A2A2F2G6_9GAMM</name>
<evidence type="ECO:0000259" key="3">
    <source>
        <dbReference type="Pfam" id="PF09848"/>
    </source>
</evidence>
<dbReference type="InterPro" id="IPR018647">
    <property type="entry name" value="SLFN_3-like_DNA/RNA_helicase"/>
</dbReference>
<reference evidence="4 5" key="1">
    <citation type="submission" date="2017-08" db="EMBL/GenBank/DDBJ databases">
        <title>Halovibrio sewagensis sp. nov., isolated from wastewater of high salinity.</title>
        <authorList>
            <person name="Dong X."/>
            <person name="Zhang G."/>
        </authorList>
    </citation>
    <scope>NUCLEOTIDE SEQUENCE [LARGE SCALE GENOMIC DNA]</scope>
    <source>
        <strain evidence="4 5">YL5-2</strain>
    </source>
</reference>
<dbReference type="Proteomes" id="UP000218896">
    <property type="component" value="Unassembled WGS sequence"/>
</dbReference>
<protein>
    <submittedName>
        <fullName evidence="4">AAA family ATPase</fullName>
    </submittedName>
</protein>
<dbReference type="Pfam" id="PF00717">
    <property type="entry name" value="Peptidase_S24"/>
    <property type="match status" value="1"/>
</dbReference>
<feature type="domain" description="Schlafen group 3-like DNA/RNA helicase" evidence="3">
    <location>
        <begin position="261"/>
        <end position="605"/>
    </location>
</feature>
<dbReference type="SUPFAM" id="SSF51306">
    <property type="entry name" value="LexA/Signal peptidase"/>
    <property type="match status" value="1"/>
</dbReference>
<dbReference type="CDD" id="cd06529">
    <property type="entry name" value="S24_LexA-like"/>
    <property type="match status" value="1"/>
</dbReference>
<sequence length="815" mass="92260">MLVYNSDKTTFLDDVRRNRISDRILGAMQRRGQGGVSDSERRSWEQSLQYMKNILEGEGIPGDAGIAIEYRIPQTSKRIDMIVAGLDEGQREACVIVELKQWEKITATGKDAIVETFLGGAQRETTHPSYQAWSYAALLEDFNETVQKEGIRLQPCAYLHNCRDGSGVTDARYREHLDRAPLYLRNDMERLQQFIQKHVRHGDTSRVLYRIERGRIRPSRELADALASLMKGNREFLMIDDQKLVYEMALDVTEMAQQGGKQVLIVEGGPGTGKSVVAINLLVEMTKRYYTAHYVTPNRAPRQVYEGRLTGTMTKTRFSNLFKGSASYDNMETNAMDALVVDEAHRLLERSQYQKKGANQIRDIIESARASIFFVDEAQQVTWNDTGTRGEIETWARQQNATVHRAVLQSQFRCNGSDGYLAWLERVLALRDTAQDNLAGIRYQLEVVDSPSELRDRIYELDRSGHKARLVAGYCWNWVSKKNAGAYDITFPEHDFAMQWNLTEDEGRYLEKEHSVEQVGCIHTVQGLELDYVGVIIGPDLIVRNGRVITQPQERAKTDRSLHGYKKARKQYPEEADARAEAIIKNTYRTLMSRGLKGCLIYCTDAETQEYFREQIALAVTEDEPQPATESAAANRAEADETTTEPEEGVRFLSAEEVGDDDNAVPFIDLPVAAGDFAEGFAEIQNPRQAEIWIALPDMYRAKPGLFAVRVEGESMNRRIPNGSLCLFEANPGGSRNGRVMLVYHRDIQDPDHGGELTVKVYHSEKVPNPDHQWEHRRIVLACDTLAPGYEDIVLDEAQAGELQVLGEFKGTLEQ</sequence>
<dbReference type="AlphaFoldDB" id="A0A2A2F2G6"/>
<dbReference type="InterPro" id="IPR027417">
    <property type="entry name" value="P-loop_NTPase"/>
</dbReference>
<dbReference type="InterPro" id="IPR015927">
    <property type="entry name" value="Peptidase_S24_S26A/B/C"/>
</dbReference>
<gene>
    <name evidence="4" type="ORF">CK501_11405</name>
</gene>
<feature type="domain" description="Peptidase S24/S26A/S26B/S26C" evidence="2">
    <location>
        <begin position="672"/>
        <end position="764"/>
    </location>
</feature>
<dbReference type="InterPro" id="IPR039418">
    <property type="entry name" value="LexA-like"/>
</dbReference>
<dbReference type="OrthoDB" id="3193269at2"/>
<comment type="caution">
    <text evidence="4">The sequence shown here is derived from an EMBL/GenBank/DDBJ whole genome shotgun (WGS) entry which is preliminary data.</text>
</comment>
<keyword evidence="5" id="KW-1185">Reference proteome</keyword>
<dbReference type="Gene3D" id="3.40.50.300">
    <property type="entry name" value="P-loop containing nucleotide triphosphate hydrolases"/>
    <property type="match status" value="1"/>
</dbReference>
<evidence type="ECO:0000313" key="5">
    <source>
        <dbReference type="Proteomes" id="UP000218896"/>
    </source>
</evidence>
<dbReference type="Pfam" id="PF09848">
    <property type="entry name" value="SLFN-g3_helicase"/>
    <property type="match status" value="1"/>
</dbReference>
<dbReference type="SUPFAM" id="SSF52540">
    <property type="entry name" value="P-loop containing nucleoside triphosphate hydrolases"/>
    <property type="match status" value="1"/>
</dbReference>
<dbReference type="Gene3D" id="2.10.109.10">
    <property type="entry name" value="Umud Fragment, subunit A"/>
    <property type="match status" value="1"/>
</dbReference>
<evidence type="ECO:0000259" key="2">
    <source>
        <dbReference type="Pfam" id="PF00717"/>
    </source>
</evidence>
<organism evidence="4 5">
    <name type="scientific">Halovibrio salipaludis</name>
    <dbReference type="NCBI Taxonomy" id="2032626"/>
    <lineage>
        <taxon>Bacteria</taxon>
        <taxon>Pseudomonadati</taxon>
        <taxon>Pseudomonadota</taxon>
        <taxon>Gammaproteobacteria</taxon>
        <taxon>Oceanospirillales</taxon>
        <taxon>Halomonadaceae</taxon>
        <taxon>Halovibrio</taxon>
    </lineage>
</organism>
<dbReference type="RefSeq" id="WP_095617871.1">
    <property type="nucleotide sequence ID" value="NZ_NSKD01000005.1"/>
</dbReference>
<evidence type="ECO:0000313" key="4">
    <source>
        <dbReference type="EMBL" id="PAU79801.1"/>
    </source>
</evidence>
<dbReference type="InterPro" id="IPR036286">
    <property type="entry name" value="LexA/Signal_pep-like_sf"/>
</dbReference>
<dbReference type="EMBL" id="NSKD01000005">
    <property type="protein sequence ID" value="PAU79801.1"/>
    <property type="molecule type" value="Genomic_DNA"/>
</dbReference>
<proteinExistence type="predicted"/>